<evidence type="ECO:0000256" key="11">
    <source>
        <dbReference type="ARBA" id="ARBA00051363"/>
    </source>
</evidence>
<keyword evidence="10 13" id="KW-0119">Carbohydrate metabolism</keyword>
<comment type="function">
    <text evidence="13">Catalyzes the ATP-dependent phosphorylation of 2-deoxy-D-ribose to 2-deoxy-D-ribose 5-phosphate (dRib-5P), allowing the use of deoxyribose as the sole carbon source.</text>
</comment>
<dbReference type="CDD" id="cd01174">
    <property type="entry name" value="ribokinase"/>
    <property type="match status" value="1"/>
</dbReference>
<sequence>MTQKVAVVGSNMMDLVTYVTRMPDPGETLEAPSFEMGHGGKGANQAVAAARLGSDVMIVTKVGDDAFADATVRNFEANGIDTTFVGKVPGVSSGVAPIFVDASGENSILIVPGANAHLLPGDVDAAADQLKACNLILLQMEVPAPTVYRTIAWAKANGVKTVLNPAPAAADLDVARIAAVDFLVPNETELAILSGLPVGSETEAETAARSLISRGIGTVIVTMGSRGALLVEAGQTQRVDAVDVVPVDTTGAGDAFIGAFAHFFAGGTPVLAALKQAAAYAADTVTRRGTQKSYATAEQFAKRQAVG</sequence>
<dbReference type="InterPro" id="IPR002139">
    <property type="entry name" value="Ribo/fructo_kinase"/>
</dbReference>
<feature type="binding site" evidence="13">
    <location>
        <position position="293"/>
    </location>
    <ligand>
        <name>K(+)</name>
        <dbReference type="ChEBI" id="CHEBI:29103"/>
    </ligand>
</feature>
<dbReference type="NCBIfam" id="TIGR02152">
    <property type="entry name" value="D_ribokin_bact"/>
    <property type="match status" value="1"/>
</dbReference>
<evidence type="ECO:0000256" key="6">
    <source>
        <dbReference type="ARBA" id="ARBA00022777"/>
    </source>
</evidence>
<dbReference type="GO" id="GO:0046872">
    <property type="term" value="F:metal ion binding"/>
    <property type="evidence" value="ECO:0007669"/>
    <property type="project" value="UniProtKB-KW"/>
</dbReference>
<evidence type="ECO:0000256" key="1">
    <source>
        <dbReference type="ARBA" id="ARBA00005380"/>
    </source>
</evidence>
<keyword evidence="8 13" id="KW-0460">Magnesium</keyword>
<keyword evidence="7 13" id="KW-0067">ATP-binding</keyword>
<feature type="binding site" evidence="13">
    <location>
        <position position="248"/>
    </location>
    <ligand>
        <name>K(+)</name>
        <dbReference type="ChEBI" id="CHEBI:29103"/>
    </ligand>
</feature>
<evidence type="ECO:0000256" key="9">
    <source>
        <dbReference type="ARBA" id="ARBA00022958"/>
    </source>
</evidence>
<evidence type="ECO:0000256" key="2">
    <source>
        <dbReference type="ARBA" id="ARBA00022490"/>
    </source>
</evidence>
<reference evidence="15" key="1">
    <citation type="journal article" date="2014" name="Int. J. Syst. Evol. Microbiol.">
        <title>Complete genome sequence of Corynebacterium casei LMG S-19264T (=DSM 44701T), isolated from a smear-ripened cheese.</title>
        <authorList>
            <consortium name="US DOE Joint Genome Institute (JGI-PGF)"/>
            <person name="Walter F."/>
            <person name="Albersmeier A."/>
            <person name="Kalinowski J."/>
            <person name="Ruckert C."/>
        </authorList>
    </citation>
    <scope>NUCLEOTIDE SEQUENCE</scope>
    <source>
        <strain evidence="15">KCTC 42249</strain>
    </source>
</reference>
<dbReference type="InterPro" id="IPR011877">
    <property type="entry name" value="Ribokinase"/>
</dbReference>
<comment type="subunit">
    <text evidence="13">Homodimer.</text>
</comment>
<dbReference type="Proteomes" id="UP000630142">
    <property type="component" value="Unassembled WGS sequence"/>
</dbReference>
<dbReference type="PANTHER" id="PTHR10584:SF166">
    <property type="entry name" value="RIBOKINASE"/>
    <property type="match status" value="1"/>
</dbReference>
<dbReference type="Pfam" id="PF00294">
    <property type="entry name" value="PfkB"/>
    <property type="match status" value="1"/>
</dbReference>
<evidence type="ECO:0000256" key="13">
    <source>
        <dbReference type="HAMAP-Rule" id="MF_01987"/>
    </source>
</evidence>
<feature type="binding site" evidence="13">
    <location>
        <position position="289"/>
    </location>
    <ligand>
        <name>K(+)</name>
        <dbReference type="ChEBI" id="CHEBI:29103"/>
    </ligand>
</feature>
<feature type="binding site" evidence="13">
    <location>
        <begin position="12"/>
        <end position="14"/>
    </location>
    <ligand>
        <name>substrate</name>
    </ligand>
</feature>
<dbReference type="UniPathway" id="UPA00916">
    <property type="reaction ID" value="UER00889"/>
</dbReference>
<accession>A0A8J3GLJ2</accession>
<dbReference type="EC" id="2.7.1.229" evidence="13"/>
<keyword evidence="16" id="KW-1185">Reference proteome</keyword>
<comment type="caution">
    <text evidence="15">The sequence shown here is derived from an EMBL/GenBank/DDBJ whole genome shotgun (WGS) entry which is preliminary data.</text>
</comment>
<dbReference type="FunFam" id="3.40.1190.20:FF:000010">
    <property type="entry name" value="Ribokinase"/>
    <property type="match status" value="1"/>
</dbReference>
<dbReference type="Gene3D" id="3.40.1190.20">
    <property type="match status" value="1"/>
</dbReference>
<evidence type="ECO:0000313" key="16">
    <source>
        <dbReference type="Proteomes" id="UP000630142"/>
    </source>
</evidence>
<dbReference type="RefSeq" id="WP_189502933.1">
    <property type="nucleotide sequence ID" value="NZ_BMZQ01000001.1"/>
</dbReference>
<dbReference type="PANTHER" id="PTHR10584">
    <property type="entry name" value="SUGAR KINASE"/>
    <property type="match status" value="1"/>
</dbReference>
<evidence type="ECO:0000256" key="7">
    <source>
        <dbReference type="ARBA" id="ARBA00022840"/>
    </source>
</evidence>
<keyword evidence="2 13" id="KW-0963">Cytoplasm</keyword>
<keyword evidence="9 13" id="KW-0630">Potassium</keyword>
<feature type="binding site" evidence="13">
    <location>
        <position position="186"/>
    </location>
    <ligand>
        <name>ATP</name>
        <dbReference type="ChEBI" id="CHEBI:30616"/>
    </ligand>
</feature>
<protein>
    <recommendedName>
        <fullName evidence="12 13">Deoxyribokinase</fullName>
        <shortName evidence="13">dRK</shortName>
        <ecNumber evidence="13">2.7.1.229</ecNumber>
    </recommendedName>
    <alternativeName>
        <fullName evidence="13">ATP:2-deoxy-D-ribose 5-phosphotransferase</fullName>
    </alternativeName>
</protein>
<feature type="binding site" evidence="13">
    <location>
        <begin position="253"/>
        <end position="254"/>
    </location>
    <ligand>
        <name>ATP</name>
        <dbReference type="ChEBI" id="CHEBI:30616"/>
    </ligand>
</feature>
<dbReference type="AlphaFoldDB" id="A0A8J3GLJ2"/>
<dbReference type="GO" id="GO:0005829">
    <property type="term" value="C:cytosol"/>
    <property type="evidence" value="ECO:0007669"/>
    <property type="project" value="TreeGrafter"/>
</dbReference>
<comment type="similarity">
    <text evidence="13">Belongs to the carbohydrate kinase PfkB family. Deoxyribokinase subfamily.</text>
</comment>
<comment type="similarity">
    <text evidence="1">Belongs to the carbohydrate kinase pfkB family.</text>
</comment>
<feature type="binding site" evidence="13">
    <location>
        <begin position="40"/>
        <end position="44"/>
    </location>
    <ligand>
        <name>substrate</name>
    </ligand>
</feature>
<feature type="domain" description="Carbohydrate kinase PfkB" evidence="14">
    <location>
        <begin position="3"/>
        <end position="294"/>
    </location>
</feature>
<evidence type="ECO:0000256" key="4">
    <source>
        <dbReference type="ARBA" id="ARBA00022723"/>
    </source>
</evidence>
<dbReference type="GO" id="GO:0019303">
    <property type="term" value="P:D-ribose catabolic process"/>
    <property type="evidence" value="ECO:0007669"/>
    <property type="project" value="UniProtKB-UniPathway"/>
</dbReference>
<dbReference type="SUPFAM" id="SSF53613">
    <property type="entry name" value="Ribokinase-like"/>
    <property type="match status" value="1"/>
</dbReference>
<proteinExistence type="inferred from homology"/>
<evidence type="ECO:0000256" key="10">
    <source>
        <dbReference type="ARBA" id="ARBA00023277"/>
    </source>
</evidence>
<dbReference type="GO" id="GO:0004747">
    <property type="term" value="F:ribokinase activity"/>
    <property type="evidence" value="ECO:0007669"/>
    <property type="project" value="UniProtKB-UniRule"/>
</dbReference>
<evidence type="ECO:0000256" key="5">
    <source>
        <dbReference type="ARBA" id="ARBA00022741"/>
    </source>
</evidence>
<comment type="catalytic activity">
    <reaction evidence="11">
        <text>2-deoxy-D-ribose + ATP = 2-deoxy-D-ribose 5-phosphate + ADP + H(+)</text>
        <dbReference type="Rhea" id="RHEA:30871"/>
        <dbReference type="ChEBI" id="CHEBI:15378"/>
        <dbReference type="ChEBI" id="CHEBI:30616"/>
        <dbReference type="ChEBI" id="CHEBI:62877"/>
        <dbReference type="ChEBI" id="CHEBI:90761"/>
        <dbReference type="ChEBI" id="CHEBI:456216"/>
        <dbReference type="EC" id="2.7.1.229"/>
    </reaction>
    <physiologicalReaction direction="left-to-right" evidence="11">
        <dbReference type="Rhea" id="RHEA:30872"/>
    </physiologicalReaction>
</comment>
<comment type="caution">
    <text evidence="13">Lacks conserved residue(s) required for the propagation of feature annotation.</text>
</comment>
<feature type="binding site" evidence="13">
    <location>
        <position position="284"/>
    </location>
    <ligand>
        <name>K(+)</name>
        <dbReference type="ChEBI" id="CHEBI:29103"/>
    </ligand>
</feature>
<comment type="cofactor">
    <cofactor evidence="13">
        <name>Mg(2+)</name>
        <dbReference type="ChEBI" id="CHEBI:18420"/>
    </cofactor>
</comment>
<dbReference type="EMBL" id="BMZQ01000001">
    <property type="protein sequence ID" value="GHD12262.1"/>
    <property type="molecule type" value="Genomic_DNA"/>
</dbReference>
<evidence type="ECO:0000256" key="8">
    <source>
        <dbReference type="ARBA" id="ARBA00022842"/>
    </source>
</evidence>
<gene>
    <name evidence="15" type="primary">rbsK</name>
    <name evidence="13" type="synonym">deoK</name>
    <name evidence="15" type="ORF">GCM10016234_16310</name>
</gene>
<evidence type="ECO:0000313" key="15">
    <source>
        <dbReference type="EMBL" id="GHD12262.1"/>
    </source>
</evidence>
<feature type="site" description="Important for substrate specificity" evidence="13">
    <location>
        <position position="12"/>
    </location>
</feature>
<dbReference type="GO" id="GO:0005524">
    <property type="term" value="F:ATP binding"/>
    <property type="evidence" value="ECO:0007669"/>
    <property type="project" value="UniProtKB-UniRule"/>
</dbReference>
<name>A0A8J3GLJ2_9HYPH</name>
<dbReference type="PROSITE" id="PS00584">
    <property type="entry name" value="PFKB_KINASES_2"/>
    <property type="match status" value="1"/>
</dbReference>
<dbReference type="PRINTS" id="PR00990">
    <property type="entry name" value="RIBOKINASE"/>
</dbReference>
<evidence type="ECO:0000259" key="14">
    <source>
        <dbReference type="Pfam" id="PF00294"/>
    </source>
</evidence>
<keyword evidence="5 13" id="KW-0547">Nucleotide-binding</keyword>
<feature type="binding site" evidence="13">
    <location>
        <position position="254"/>
    </location>
    <ligand>
        <name>substrate</name>
    </ligand>
</feature>
<comment type="subcellular location">
    <subcellularLocation>
        <location evidence="13">Cytoplasm</location>
    </subcellularLocation>
</comment>
<dbReference type="InterPro" id="IPR011611">
    <property type="entry name" value="PfkB_dom"/>
</dbReference>
<organism evidence="15 16">
    <name type="scientific">Tianweitania populi</name>
    <dbReference type="NCBI Taxonomy" id="1607949"/>
    <lineage>
        <taxon>Bacteria</taxon>
        <taxon>Pseudomonadati</taxon>
        <taxon>Pseudomonadota</taxon>
        <taxon>Alphaproteobacteria</taxon>
        <taxon>Hyphomicrobiales</taxon>
        <taxon>Phyllobacteriaceae</taxon>
        <taxon>Tianweitania</taxon>
    </lineage>
</organism>
<keyword evidence="3 13" id="KW-0808">Transferase</keyword>
<feature type="binding site" evidence="13">
    <location>
        <position position="250"/>
    </location>
    <ligand>
        <name>K(+)</name>
        <dbReference type="ChEBI" id="CHEBI:29103"/>
    </ligand>
</feature>
<feature type="binding site" evidence="13">
    <location>
        <position position="141"/>
    </location>
    <ligand>
        <name>substrate</name>
    </ligand>
</feature>
<dbReference type="HAMAP" id="MF_01987">
    <property type="entry name" value="Ribokinase"/>
    <property type="match status" value="1"/>
</dbReference>
<evidence type="ECO:0000256" key="12">
    <source>
        <dbReference type="ARBA" id="ARBA00071515"/>
    </source>
</evidence>
<dbReference type="InterPro" id="IPR029056">
    <property type="entry name" value="Ribokinase-like"/>
</dbReference>
<dbReference type="InterPro" id="IPR002173">
    <property type="entry name" value="Carboh/pur_kinase_PfkB_CS"/>
</dbReference>
<keyword evidence="6 13" id="KW-0418">Kinase</keyword>
<reference evidence="15" key="2">
    <citation type="submission" date="2020-09" db="EMBL/GenBank/DDBJ databases">
        <authorList>
            <person name="Sun Q."/>
            <person name="Kim S."/>
        </authorList>
    </citation>
    <scope>NUCLEOTIDE SEQUENCE</scope>
    <source>
        <strain evidence="15">KCTC 42249</strain>
    </source>
</reference>
<evidence type="ECO:0000256" key="3">
    <source>
        <dbReference type="ARBA" id="ARBA00022679"/>
    </source>
</evidence>
<feature type="active site" description="Proton acceptor" evidence="13">
    <location>
        <position position="254"/>
    </location>
</feature>
<keyword evidence="4 13" id="KW-0479">Metal-binding</keyword>
<feature type="binding site" evidence="13">
    <location>
        <position position="287"/>
    </location>
    <ligand>
        <name>K(+)</name>
        <dbReference type="ChEBI" id="CHEBI:29103"/>
    </ligand>
</feature>
<feature type="binding site" evidence="13">
    <location>
        <begin position="222"/>
        <end position="227"/>
    </location>
    <ligand>
        <name>ATP</name>
        <dbReference type="ChEBI" id="CHEBI:30616"/>
    </ligand>
</feature>